<evidence type="ECO:0000313" key="4">
    <source>
        <dbReference type="EMBL" id="MBF6024307.1"/>
    </source>
</evidence>
<feature type="domain" description="Right handed beta helix" evidence="3">
    <location>
        <begin position="330"/>
        <end position="475"/>
    </location>
</feature>
<dbReference type="SUPFAM" id="SSF51126">
    <property type="entry name" value="Pectin lyase-like"/>
    <property type="match status" value="1"/>
</dbReference>
<dbReference type="Proteomes" id="UP001429984">
    <property type="component" value="Unassembled WGS sequence"/>
</dbReference>
<feature type="compositionally biased region" description="Polar residues" evidence="1">
    <location>
        <begin position="117"/>
        <end position="130"/>
    </location>
</feature>
<feature type="signal peptide" evidence="2">
    <location>
        <begin position="1"/>
        <end position="24"/>
    </location>
</feature>
<sequence length="546" mass="57384">MTMHRACMLACVLLQLAAATPAFATTWHVRSDGGDGGQCNGRADAPYPGKGSDQACAWKHPFVALPPGKPPRIAGGDTLVIHDGAYMMGFGAPDTDGCDGDARAECVMAAVPSGPSASQPTRILGSSASGQCKGKPPELWATERARSVLNLDGSSHVEIACLEITDHSSCIKGHNHAAADARGETARCRSDAAPFGEWGEYGIHARDSSNVLLRDLDIHGMAVNGVRAGRLRDWTLQRVKLRANGWGGWDGNVSQDKGGSSANAGRIVFSGGEIAWNGCGERYPGKQVFGCWGQKQGGYGDGLGTARSGGDWLFEDMLVHHNTSDGLDLLYMDGSGSVTIRRVRAEGNGGNQIKTAGPVTIENSIAVGSCAYFASFPTSNMIEADHCRAMGNTISLTLTGSSLATLRNNTLTGQGDCLLITQGGNGDAKVLVQNNVFLGGSEWRSKDPSRHDEVCGHYASDSDATVVFERNLFWKLKGDFCPSGNVCGRDPALTDESMAHFNATPRAGSPLIGAGKALPLPKDDFQRKPRGSPPDIGAIQAKGSAK</sequence>
<dbReference type="InterPro" id="IPR012334">
    <property type="entry name" value="Pectin_lyas_fold"/>
</dbReference>
<dbReference type="Pfam" id="PF13229">
    <property type="entry name" value="Beta_helix"/>
    <property type="match status" value="1"/>
</dbReference>
<dbReference type="InterPro" id="IPR006626">
    <property type="entry name" value="PbH1"/>
</dbReference>
<reference evidence="4 5" key="1">
    <citation type="submission" date="2020-11" db="EMBL/GenBank/DDBJ databases">
        <title>Draft Genome Sequence and Secondary Metabolite Biosynthetic Potential of the Lysobacter niastensis Type strain DSM 18481.</title>
        <authorList>
            <person name="Turrini P."/>
            <person name="Artuso I."/>
            <person name="Tescari M."/>
            <person name="Lugli G.A."/>
            <person name="Frangipani E."/>
            <person name="Ventura M."/>
            <person name="Visca P."/>
        </authorList>
    </citation>
    <scope>NUCLEOTIDE SEQUENCE [LARGE SCALE GENOMIC DNA]</scope>
    <source>
        <strain evidence="4 5">DSM 18481</strain>
    </source>
</reference>
<evidence type="ECO:0000259" key="3">
    <source>
        <dbReference type="Pfam" id="PF13229"/>
    </source>
</evidence>
<keyword evidence="2" id="KW-0732">Signal</keyword>
<dbReference type="InterPro" id="IPR039448">
    <property type="entry name" value="Beta_helix"/>
</dbReference>
<feature type="region of interest" description="Disordered" evidence="1">
    <location>
        <begin position="505"/>
        <end position="546"/>
    </location>
</feature>
<evidence type="ECO:0000313" key="5">
    <source>
        <dbReference type="Proteomes" id="UP001429984"/>
    </source>
</evidence>
<proteinExistence type="predicted"/>
<feature type="chain" id="PRO_5047406697" evidence="2">
    <location>
        <begin position="25"/>
        <end position="546"/>
    </location>
</feature>
<dbReference type="InterPro" id="IPR011050">
    <property type="entry name" value="Pectin_lyase_fold/virulence"/>
</dbReference>
<evidence type="ECO:0000256" key="1">
    <source>
        <dbReference type="SAM" id="MobiDB-lite"/>
    </source>
</evidence>
<organism evidence="4 5">
    <name type="scientific">Lysobacter niastensis</name>
    <dbReference type="NCBI Taxonomy" id="380629"/>
    <lineage>
        <taxon>Bacteria</taxon>
        <taxon>Pseudomonadati</taxon>
        <taxon>Pseudomonadota</taxon>
        <taxon>Gammaproteobacteria</taxon>
        <taxon>Lysobacterales</taxon>
        <taxon>Lysobacteraceae</taxon>
        <taxon>Lysobacter</taxon>
    </lineage>
</organism>
<protein>
    <submittedName>
        <fullName evidence="4">Right-handed parallel beta-helix repeat-containing protein</fullName>
    </submittedName>
</protein>
<comment type="caution">
    <text evidence="4">The sequence shown here is derived from an EMBL/GenBank/DDBJ whole genome shotgun (WGS) entry which is preliminary data.</text>
</comment>
<dbReference type="EMBL" id="JADLZT010000005">
    <property type="protein sequence ID" value="MBF6024307.1"/>
    <property type="molecule type" value="Genomic_DNA"/>
</dbReference>
<accession>A0ABS0B975</accession>
<feature type="region of interest" description="Disordered" evidence="1">
    <location>
        <begin position="117"/>
        <end position="136"/>
    </location>
</feature>
<dbReference type="Gene3D" id="2.160.20.10">
    <property type="entry name" value="Single-stranded right-handed beta-helix, Pectin lyase-like"/>
    <property type="match status" value="1"/>
</dbReference>
<name>A0ABS0B975_9GAMM</name>
<keyword evidence="5" id="KW-1185">Reference proteome</keyword>
<evidence type="ECO:0000256" key="2">
    <source>
        <dbReference type="SAM" id="SignalP"/>
    </source>
</evidence>
<gene>
    <name evidence="4" type="ORF">IU514_09720</name>
</gene>
<dbReference type="SMART" id="SM00710">
    <property type="entry name" value="PbH1"/>
    <property type="match status" value="4"/>
</dbReference>